<evidence type="ECO:0000259" key="1">
    <source>
        <dbReference type="Pfam" id="PF13456"/>
    </source>
</evidence>
<dbReference type="InterPro" id="IPR012337">
    <property type="entry name" value="RNaseH-like_sf"/>
</dbReference>
<gene>
    <name evidence="2" type="ORF">Nepgr_023395</name>
</gene>
<feature type="domain" description="RNase H type-1" evidence="1">
    <location>
        <begin position="23"/>
        <end position="71"/>
    </location>
</feature>
<dbReference type="AlphaFoldDB" id="A0AAD3XXU6"/>
<reference evidence="2" key="1">
    <citation type="submission" date="2023-05" db="EMBL/GenBank/DDBJ databases">
        <title>Nepenthes gracilis genome sequencing.</title>
        <authorList>
            <person name="Fukushima K."/>
        </authorList>
    </citation>
    <scope>NUCLEOTIDE SEQUENCE</scope>
    <source>
        <strain evidence="2">SING2019-196</strain>
    </source>
</reference>
<dbReference type="InterPro" id="IPR036397">
    <property type="entry name" value="RNaseH_sf"/>
</dbReference>
<protein>
    <recommendedName>
        <fullName evidence="1">RNase H type-1 domain-containing protein</fullName>
    </recommendedName>
</protein>
<dbReference type="GO" id="GO:0004523">
    <property type="term" value="F:RNA-DNA hybrid ribonuclease activity"/>
    <property type="evidence" value="ECO:0007669"/>
    <property type="project" value="InterPro"/>
</dbReference>
<dbReference type="Gene3D" id="3.30.420.10">
    <property type="entry name" value="Ribonuclease H-like superfamily/Ribonuclease H"/>
    <property type="match status" value="1"/>
</dbReference>
<dbReference type="SUPFAM" id="SSF53098">
    <property type="entry name" value="Ribonuclease H-like"/>
    <property type="match status" value="1"/>
</dbReference>
<organism evidence="2 3">
    <name type="scientific">Nepenthes gracilis</name>
    <name type="common">Slender pitcher plant</name>
    <dbReference type="NCBI Taxonomy" id="150966"/>
    <lineage>
        <taxon>Eukaryota</taxon>
        <taxon>Viridiplantae</taxon>
        <taxon>Streptophyta</taxon>
        <taxon>Embryophyta</taxon>
        <taxon>Tracheophyta</taxon>
        <taxon>Spermatophyta</taxon>
        <taxon>Magnoliopsida</taxon>
        <taxon>eudicotyledons</taxon>
        <taxon>Gunneridae</taxon>
        <taxon>Pentapetalae</taxon>
        <taxon>Caryophyllales</taxon>
        <taxon>Nepenthaceae</taxon>
        <taxon>Nepenthes</taxon>
    </lineage>
</organism>
<dbReference type="EMBL" id="BSYO01000023">
    <property type="protein sequence ID" value="GMH21553.1"/>
    <property type="molecule type" value="Genomic_DNA"/>
</dbReference>
<name>A0AAD3XXU6_NEPGR</name>
<proteinExistence type="predicted"/>
<dbReference type="InterPro" id="IPR002156">
    <property type="entry name" value="RNaseH_domain"/>
</dbReference>
<dbReference type="Pfam" id="PF13456">
    <property type="entry name" value="RVT_3"/>
    <property type="match status" value="1"/>
</dbReference>
<evidence type="ECO:0000313" key="3">
    <source>
        <dbReference type="Proteomes" id="UP001279734"/>
    </source>
</evidence>
<dbReference type="GO" id="GO:0003676">
    <property type="term" value="F:nucleic acid binding"/>
    <property type="evidence" value="ECO:0007669"/>
    <property type="project" value="InterPro"/>
</dbReference>
<accession>A0AAD3XXU6</accession>
<evidence type="ECO:0000313" key="2">
    <source>
        <dbReference type="EMBL" id="GMH21553.1"/>
    </source>
</evidence>
<comment type="caution">
    <text evidence="2">The sequence shown here is derived from an EMBL/GenBank/DDBJ whole genome shotgun (WGS) entry which is preliminary data.</text>
</comment>
<dbReference type="PANTHER" id="PTHR48475">
    <property type="entry name" value="RIBONUCLEASE H"/>
    <property type="match status" value="1"/>
</dbReference>
<sequence>MQIGCGADMFLRTLDGSEIKYSMTLGFRTTNNVTEYSALLAGLRLAKECLARNLIVYSDSRLVVNQVRGILSPREENGKVDRLARAAATEDFEQYAREMREVLKIPSIDVPESEIMQIVNAEIWITPYIRYLSDGTLSENLDETKLVKKIVGWYTMMDGKLY</sequence>
<keyword evidence="3" id="KW-1185">Reference proteome</keyword>
<dbReference type="PANTHER" id="PTHR48475:SF2">
    <property type="entry name" value="RIBONUCLEASE H"/>
    <property type="match status" value="1"/>
</dbReference>
<dbReference type="Proteomes" id="UP001279734">
    <property type="component" value="Unassembled WGS sequence"/>
</dbReference>